<accession>A0ABW8AKH3</accession>
<dbReference type="PANTHER" id="PTHR30055">
    <property type="entry name" value="HTH-TYPE TRANSCRIPTIONAL REGULATOR RUTR"/>
    <property type="match status" value="1"/>
</dbReference>
<dbReference type="InterPro" id="IPR001647">
    <property type="entry name" value="HTH_TetR"/>
</dbReference>
<reference evidence="4 5" key="1">
    <citation type="submission" date="2024-10" db="EMBL/GenBank/DDBJ databases">
        <title>The Natural Products Discovery Center: Release of the First 8490 Sequenced Strains for Exploring Actinobacteria Biosynthetic Diversity.</title>
        <authorList>
            <person name="Kalkreuter E."/>
            <person name="Kautsar S.A."/>
            <person name="Yang D."/>
            <person name="Bader C.D."/>
            <person name="Teijaro C.N."/>
            <person name="Fluegel L."/>
            <person name="Davis C.M."/>
            <person name="Simpson J.R."/>
            <person name="Lauterbach L."/>
            <person name="Steele A.D."/>
            <person name="Gui C."/>
            <person name="Meng S."/>
            <person name="Li G."/>
            <person name="Viehrig K."/>
            <person name="Ye F."/>
            <person name="Su P."/>
            <person name="Kiefer A.F."/>
            <person name="Nichols A."/>
            <person name="Cepeda A.J."/>
            <person name="Yan W."/>
            <person name="Fan B."/>
            <person name="Jiang Y."/>
            <person name="Adhikari A."/>
            <person name="Zheng C.-J."/>
            <person name="Schuster L."/>
            <person name="Cowan T.M."/>
            <person name="Smanski M.J."/>
            <person name="Chevrette M.G."/>
            <person name="De Carvalho L.P.S."/>
            <person name="Shen B."/>
        </authorList>
    </citation>
    <scope>NUCLEOTIDE SEQUENCE [LARGE SCALE GENOMIC DNA]</scope>
    <source>
        <strain evidence="4 5">NPDC049639</strain>
    </source>
</reference>
<keyword evidence="1 2" id="KW-0238">DNA-binding</keyword>
<organism evidence="4 5">
    <name type="scientific">Spongisporangium articulatum</name>
    <dbReference type="NCBI Taxonomy" id="3362603"/>
    <lineage>
        <taxon>Bacteria</taxon>
        <taxon>Bacillati</taxon>
        <taxon>Actinomycetota</taxon>
        <taxon>Actinomycetes</taxon>
        <taxon>Kineosporiales</taxon>
        <taxon>Kineosporiaceae</taxon>
        <taxon>Spongisporangium</taxon>
    </lineage>
</organism>
<name>A0ABW8AKH3_9ACTN</name>
<feature type="domain" description="HTH tetR-type" evidence="3">
    <location>
        <begin position="18"/>
        <end position="78"/>
    </location>
</feature>
<evidence type="ECO:0000259" key="3">
    <source>
        <dbReference type="PROSITE" id="PS50977"/>
    </source>
</evidence>
<dbReference type="InterPro" id="IPR023772">
    <property type="entry name" value="DNA-bd_HTH_TetR-type_CS"/>
</dbReference>
<protein>
    <submittedName>
        <fullName evidence="4">TetR/AcrR family transcriptional regulator</fullName>
    </submittedName>
</protein>
<dbReference type="PRINTS" id="PR00455">
    <property type="entry name" value="HTHTETR"/>
</dbReference>
<comment type="caution">
    <text evidence="4">The sequence shown here is derived from an EMBL/GenBank/DDBJ whole genome shotgun (WGS) entry which is preliminary data.</text>
</comment>
<dbReference type="InterPro" id="IPR036271">
    <property type="entry name" value="Tet_transcr_reg_TetR-rel_C_sf"/>
</dbReference>
<dbReference type="EMBL" id="JBITLV010000002">
    <property type="protein sequence ID" value="MFI7586869.1"/>
    <property type="molecule type" value="Genomic_DNA"/>
</dbReference>
<dbReference type="SUPFAM" id="SSF46689">
    <property type="entry name" value="Homeodomain-like"/>
    <property type="match status" value="1"/>
</dbReference>
<dbReference type="PROSITE" id="PS50977">
    <property type="entry name" value="HTH_TETR_2"/>
    <property type="match status" value="1"/>
</dbReference>
<dbReference type="RefSeq" id="WP_398277424.1">
    <property type="nucleotide sequence ID" value="NZ_JBITLV010000002.1"/>
</dbReference>
<evidence type="ECO:0000256" key="1">
    <source>
        <dbReference type="ARBA" id="ARBA00023125"/>
    </source>
</evidence>
<dbReference type="InterPro" id="IPR041490">
    <property type="entry name" value="KstR2_TetR_C"/>
</dbReference>
<proteinExistence type="predicted"/>
<evidence type="ECO:0000313" key="4">
    <source>
        <dbReference type="EMBL" id="MFI7586869.1"/>
    </source>
</evidence>
<dbReference type="Proteomes" id="UP001612915">
    <property type="component" value="Unassembled WGS sequence"/>
</dbReference>
<feature type="DNA-binding region" description="H-T-H motif" evidence="2">
    <location>
        <begin position="41"/>
        <end position="60"/>
    </location>
</feature>
<dbReference type="SUPFAM" id="SSF48498">
    <property type="entry name" value="Tetracyclin repressor-like, C-terminal domain"/>
    <property type="match status" value="1"/>
</dbReference>
<dbReference type="Gene3D" id="1.10.357.10">
    <property type="entry name" value="Tetracycline Repressor, domain 2"/>
    <property type="match status" value="1"/>
</dbReference>
<dbReference type="PROSITE" id="PS01081">
    <property type="entry name" value="HTH_TETR_1"/>
    <property type="match status" value="1"/>
</dbReference>
<gene>
    <name evidence="4" type="ORF">ACIB24_07320</name>
</gene>
<evidence type="ECO:0000256" key="2">
    <source>
        <dbReference type="PROSITE-ProRule" id="PRU00335"/>
    </source>
</evidence>
<dbReference type="PANTHER" id="PTHR30055:SF200">
    <property type="entry name" value="HTH-TYPE TRANSCRIPTIONAL REPRESSOR BDCR"/>
    <property type="match status" value="1"/>
</dbReference>
<evidence type="ECO:0000313" key="5">
    <source>
        <dbReference type="Proteomes" id="UP001612915"/>
    </source>
</evidence>
<sequence length="205" mass="22625">MTVEHLDGHNLPWVSELPESSRRMLEAAVDAFADHGFHATTTRDIATRAGLSPAALYVHFPSKGALLAQISRLGHEAALRLVEETLASSTDPIDGLREVIRDFAAWHAQYHRVARVVQYELAALPDGDRQEIFAVRQKIERLVEAQLRSGVAAGVMAVDDERAVARAILSLCVDVARWFDPKGAQTPLEIGTLYAELAVRMVRRP</sequence>
<dbReference type="Pfam" id="PF00440">
    <property type="entry name" value="TetR_N"/>
    <property type="match status" value="1"/>
</dbReference>
<dbReference type="InterPro" id="IPR009057">
    <property type="entry name" value="Homeodomain-like_sf"/>
</dbReference>
<keyword evidence="5" id="KW-1185">Reference proteome</keyword>
<dbReference type="InterPro" id="IPR050109">
    <property type="entry name" value="HTH-type_TetR-like_transc_reg"/>
</dbReference>
<dbReference type="Pfam" id="PF17932">
    <property type="entry name" value="TetR_C_24"/>
    <property type="match status" value="1"/>
</dbReference>